<dbReference type="InterPro" id="IPR050360">
    <property type="entry name" value="MFS_Sugar_Transporters"/>
</dbReference>
<dbReference type="Proteomes" id="UP000754883">
    <property type="component" value="Unassembled WGS sequence"/>
</dbReference>
<evidence type="ECO:0000256" key="5">
    <source>
        <dbReference type="ARBA" id="ARBA00022989"/>
    </source>
</evidence>
<dbReference type="InterPro" id="IPR036259">
    <property type="entry name" value="MFS_trans_sf"/>
</dbReference>
<feature type="transmembrane region" description="Helical" evidence="8">
    <location>
        <begin position="275"/>
        <end position="299"/>
    </location>
</feature>
<sequence length="521" mass="57846">MVSFLGHLGFRETFNSTLTFTIMLIAVSQFNFGFDQQGFNTTQAMSAFAKHYGWLNPKTKEYYLESWWLSLFTGLPYIGFGIGIILGSMVSNRWGRRMCMFTMSVWSLIATTIIMTANNRDHLLAGRILAYIYIGMELAVVPIFQSEITPEKARGFIVGTYQLSLGVGGLVVNGIARATGDLNSPAAFRIIYGLFYLVPATVACGIWFVPESPRWLAMKGCQEEALASLTRFRKNKFSETEINDEMAKINYGITREVEKGTFMEMFQNKQTTKRTLVVIFTNFFLQTTGSLFASVYGAYFTKQLAFINPFTITVSNSALQIVACILAMLMVDKLGRRNVIFIGGSIQTAGLFVMGGLGLVTNPNVAIKSAIVAMMVVMTFGFTIGWAPVSHIISAEVPSMRLRDITYRTASIVNIATQFAVTFSMPYLLNAPYAALGSKVGLIFGSMCISSLVFVFFCVPECKGRKLEDIDLLFESKVPLRHFGRVRIDDALRERYVKPVDQGNDEDVSKAGMAVQVEHSA</sequence>
<keyword evidence="5 8" id="KW-1133">Transmembrane helix</keyword>
<dbReference type="InterPro" id="IPR005829">
    <property type="entry name" value="Sugar_transporter_CS"/>
</dbReference>
<comment type="subcellular location">
    <subcellularLocation>
        <location evidence="1">Membrane</location>
        <topology evidence="1">Multi-pass membrane protein</topology>
    </subcellularLocation>
</comment>
<feature type="transmembrane region" description="Helical" evidence="8">
    <location>
        <begin position="410"/>
        <end position="429"/>
    </location>
</feature>
<dbReference type="OrthoDB" id="6612291at2759"/>
<organism evidence="10 11">
    <name type="scientific">Clonostachys byssicola</name>
    <dbReference type="NCBI Taxonomy" id="160290"/>
    <lineage>
        <taxon>Eukaryota</taxon>
        <taxon>Fungi</taxon>
        <taxon>Dikarya</taxon>
        <taxon>Ascomycota</taxon>
        <taxon>Pezizomycotina</taxon>
        <taxon>Sordariomycetes</taxon>
        <taxon>Hypocreomycetidae</taxon>
        <taxon>Hypocreales</taxon>
        <taxon>Bionectriaceae</taxon>
        <taxon>Clonostachys</taxon>
    </lineage>
</organism>
<dbReference type="PANTHER" id="PTHR48022:SF10">
    <property type="entry name" value="MAJOR FACILITATOR SUPERFAMILY (MFS) PROFILE DOMAIN-CONTAINING PROTEIN"/>
    <property type="match status" value="1"/>
</dbReference>
<dbReference type="Gene3D" id="1.20.1250.20">
    <property type="entry name" value="MFS general substrate transporter like domains"/>
    <property type="match status" value="1"/>
</dbReference>
<keyword evidence="11" id="KW-1185">Reference proteome</keyword>
<dbReference type="PROSITE" id="PS50850">
    <property type="entry name" value="MFS"/>
    <property type="match status" value="1"/>
</dbReference>
<evidence type="ECO:0000256" key="2">
    <source>
        <dbReference type="ARBA" id="ARBA00010992"/>
    </source>
</evidence>
<evidence type="ECO:0000259" key="9">
    <source>
        <dbReference type="PROSITE" id="PS50850"/>
    </source>
</evidence>
<feature type="transmembrane region" description="Helical" evidence="8">
    <location>
        <begin position="305"/>
        <end position="331"/>
    </location>
</feature>
<protein>
    <recommendedName>
        <fullName evidence="9">Major facilitator superfamily (MFS) profile domain-containing protein</fullName>
    </recommendedName>
</protein>
<feature type="transmembrane region" description="Helical" evidence="8">
    <location>
        <begin position="98"/>
        <end position="117"/>
    </location>
</feature>
<feature type="transmembrane region" description="Helical" evidence="8">
    <location>
        <begin position="123"/>
        <end position="144"/>
    </location>
</feature>
<feature type="transmembrane region" description="Helical" evidence="8">
    <location>
        <begin position="441"/>
        <end position="459"/>
    </location>
</feature>
<gene>
    <name evidence="10" type="ORF">CBYS24578_00013886</name>
</gene>
<accession>A0A9N9Y796</accession>
<dbReference type="AlphaFoldDB" id="A0A9N9Y796"/>
<comment type="caution">
    <text evidence="10">The sequence shown here is derived from an EMBL/GenBank/DDBJ whole genome shotgun (WGS) entry which is preliminary data.</text>
</comment>
<dbReference type="InterPro" id="IPR005828">
    <property type="entry name" value="MFS_sugar_transport-like"/>
</dbReference>
<evidence type="ECO:0000256" key="7">
    <source>
        <dbReference type="RuleBase" id="RU003346"/>
    </source>
</evidence>
<dbReference type="SUPFAM" id="SSF103473">
    <property type="entry name" value="MFS general substrate transporter"/>
    <property type="match status" value="1"/>
</dbReference>
<evidence type="ECO:0000313" key="10">
    <source>
        <dbReference type="EMBL" id="CAG9990582.1"/>
    </source>
</evidence>
<feature type="transmembrane region" description="Helical" evidence="8">
    <location>
        <begin position="366"/>
        <end position="389"/>
    </location>
</feature>
<keyword evidence="6 8" id="KW-0472">Membrane</keyword>
<dbReference type="PROSITE" id="PS00216">
    <property type="entry name" value="SUGAR_TRANSPORT_1"/>
    <property type="match status" value="1"/>
</dbReference>
<dbReference type="Pfam" id="PF00083">
    <property type="entry name" value="Sugar_tr"/>
    <property type="match status" value="1"/>
</dbReference>
<evidence type="ECO:0000256" key="3">
    <source>
        <dbReference type="ARBA" id="ARBA00022448"/>
    </source>
</evidence>
<name>A0A9N9Y796_9HYPO</name>
<feature type="domain" description="Major facilitator superfamily (MFS) profile" evidence="9">
    <location>
        <begin position="21"/>
        <end position="463"/>
    </location>
</feature>
<evidence type="ECO:0000256" key="4">
    <source>
        <dbReference type="ARBA" id="ARBA00022692"/>
    </source>
</evidence>
<feature type="transmembrane region" description="Helical" evidence="8">
    <location>
        <begin position="188"/>
        <end position="209"/>
    </location>
</feature>
<feature type="transmembrane region" description="Helical" evidence="8">
    <location>
        <begin position="67"/>
        <end position="86"/>
    </location>
</feature>
<reference evidence="10 11" key="2">
    <citation type="submission" date="2021-10" db="EMBL/GenBank/DDBJ databases">
        <authorList>
            <person name="Piombo E."/>
        </authorList>
    </citation>
    <scope>NUCLEOTIDE SEQUENCE [LARGE SCALE GENOMIC DNA]</scope>
</reference>
<dbReference type="InterPro" id="IPR020846">
    <property type="entry name" value="MFS_dom"/>
</dbReference>
<dbReference type="NCBIfam" id="TIGR00879">
    <property type="entry name" value="SP"/>
    <property type="match status" value="1"/>
</dbReference>
<evidence type="ECO:0000313" key="11">
    <source>
        <dbReference type="Proteomes" id="UP000754883"/>
    </source>
</evidence>
<evidence type="ECO:0000256" key="6">
    <source>
        <dbReference type="ARBA" id="ARBA00023136"/>
    </source>
</evidence>
<evidence type="ECO:0000256" key="8">
    <source>
        <dbReference type="SAM" id="Phobius"/>
    </source>
</evidence>
<feature type="transmembrane region" description="Helical" evidence="8">
    <location>
        <begin position="338"/>
        <end position="360"/>
    </location>
</feature>
<evidence type="ECO:0000256" key="1">
    <source>
        <dbReference type="ARBA" id="ARBA00004141"/>
    </source>
</evidence>
<dbReference type="GO" id="GO:0005351">
    <property type="term" value="F:carbohydrate:proton symporter activity"/>
    <property type="evidence" value="ECO:0007669"/>
    <property type="project" value="TreeGrafter"/>
</dbReference>
<keyword evidence="3 7" id="KW-0813">Transport</keyword>
<feature type="transmembrane region" description="Helical" evidence="8">
    <location>
        <begin position="156"/>
        <end position="176"/>
    </location>
</feature>
<reference evidence="11" key="1">
    <citation type="submission" date="2019-06" db="EMBL/GenBank/DDBJ databases">
        <authorList>
            <person name="Broberg M."/>
        </authorList>
    </citation>
    <scope>NUCLEOTIDE SEQUENCE [LARGE SCALE GENOMIC DNA]</scope>
</reference>
<dbReference type="GO" id="GO:0016020">
    <property type="term" value="C:membrane"/>
    <property type="evidence" value="ECO:0007669"/>
    <property type="project" value="UniProtKB-SubCell"/>
</dbReference>
<proteinExistence type="inferred from homology"/>
<dbReference type="InterPro" id="IPR003663">
    <property type="entry name" value="Sugar/inositol_transpt"/>
</dbReference>
<dbReference type="PANTHER" id="PTHR48022">
    <property type="entry name" value="PLASTIDIC GLUCOSE TRANSPORTER 4"/>
    <property type="match status" value="1"/>
</dbReference>
<dbReference type="EMBL" id="CABFNO020001473">
    <property type="protein sequence ID" value="CAG9990582.1"/>
    <property type="molecule type" value="Genomic_DNA"/>
</dbReference>
<comment type="similarity">
    <text evidence="2 7">Belongs to the major facilitator superfamily. Sugar transporter (TC 2.A.1.1) family.</text>
</comment>
<keyword evidence="4 8" id="KW-0812">Transmembrane</keyword>